<reference evidence="1" key="1">
    <citation type="submission" date="2022-08" db="UniProtKB">
        <authorList>
            <consortium name="EnsemblMetazoa"/>
        </authorList>
    </citation>
    <scope>IDENTIFICATION</scope>
    <source>
        <strain evidence="1">05x7-T-G4-1.051#20</strain>
    </source>
</reference>
<dbReference type="Proteomes" id="UP000005408">
    <property type="component" value="Unassembled WGS sequence"/>
</dbReference>
<accession>A0A8W8K103</accession>
<proteinExistence type="predicted"/>
<organism evidence="1 2">
    <name type="scientific">Magallana gigas</name>
    <name type="common">Pacific oyster</name>
    <name type="synonym">Crassostrea gigas</name>
    <dbReference type="NCBI Taxonomy" id="29159"/>
    <lineage>
        <taxon>Eukaryota</taxon>
        <taxon>Metazoa</taxon>
        <taxon>Spiralia</taxon>
        <taxon>Lophotrochozoa</taxon>
        <taxon>Mollusca</taxon>
        <taxon>Bivalvia</taxon>
        <taxon>Autobranchia</taxon>
        <taxon>Pteriomorphia</taxon>
        <taxon>Ostreida</taxon>
        <taxon>Ostreoidea</taxon>
        <taxon>Ostreidae</taxon>
        <taxon>Magallana</taxon>
    </lineage>
</organism>
<dbReference type="EnsemblMetazoa" id="G21672.1">
    <property type="protein sequence ID" value="G21672.1:cds"/>
    <property type="gene ID" value="G21672"/>
</dbReference>
<sequence>MVAANVIASVLSTAESQRGEYQGLKERSGVEAREFRNIANNLLLRLMVVVEDTVKELGITKEELREVQRKRSYITACYFQAVTCY</sequence>
<protein>
    <submittedName>
        <fullName evidence="1">Uncharacterized protein</fullName>
    </submittedName>
</protein>
<keyword evidence="2" id="KW-1185">Reference proteome</keyword>
<evidence type="ECO:0000313" key="1">
    <source>
        <dbReference type="EnsemblMetazoa" id="G21672.1:cds"/>
    </source>
</evidence>
<evidence type="ECO:0000313" key="2">
    <source>
        <dbReference type="Proteomes" id="UP000005408"/>
    </source>
</evidence>
<name>A0A8W8K103_MAGGI</name>
<dbReference type="AlphaFoldDB" id="A0A8W8K103"/>